<dbReference type="KEGG" id="nai:NECAME_07317"/>
<dbReference type="Pfam" id="PF17641">
    <property type="entry name" value="ASPRs"/>
    <property type="match status" value="1"/>
</dbReference>
<keyword evidence="1" id="KW-0732">Signal</keyword>
<proteinExistence type="predicted"/>
<keyword evidence="3" id="KW-1185">Reference proteome</keyword>
<name>W2TPA4_NECAM</name>
<sequence length="149" mass="16789">MTAPSIVVLEVLCFLFVASAANPSNKPTHEPCFQHEQPGRTLMRQRMFLVLMRASYGGLEDYRCSLEECAIAFLKNPGDKHKVICNGTAVTIKDYKSKKSGSGKPMEIFQEGVKQWKITADRSYGPYGCSFRRDKENIHFACVFHSGDF</sequence>
<dbReference type="CTD" id="25347347"/>
<dbReference type="GeneID" id="25347347"/>
<feature type="signal peptide" evidence="1">
    <location>
        <begin position="1"/>
        <end position="20"/>
    </location>
</feature>
<reference evidence="3" key="1">
    <citation type="journal article" date="2014" name="Nat. Genet.">
        <title>Genome of the human hookworm Necator americanus.</title>
        <authorList>
            <person name="Tang Y.T."/>
            <person name="Gao X."/>
            <person name="Rosa B.A."/>
            <person name="Abubucker S."/>
            <person name="Hallsworth-Pepin K."/>
            <person name="Martin J."/>
            <person name="Tyagi R."/>
            <person name="Heizer E."/>
            <person name="Zhang X."/>
            <person name="Bhonagiri-Palsikar V."/>
            <person name="Minx P."/>
            <person name="Warren W.C."/>
            <person name="Wang Q."/>
            <person name="Zhan B."/>
            <person name="Hotez P.J."/>
            <person name="Sternberg P.W."/>
            <person name="Dougall A."/>
            <person name="Gaze S.T."/>
            <person name="Mulvenna J."/>
            <person name="Sotillo J."/>
            <person name="Ranganathan S."/>
            <person name="Rabelo E.M."/>
            <person name="Wilson R.K."/>
            <person name="Felgner P.L."/>
            <person name="Bethony J."/>
            <person name="Hawdon J.M."/>
            <person name="Gasser R.B."/>
            <person name="Loukas A."/>
            <person name="Mitreva M."/>
        </authorList>
    </citation>
    <scope>NUCLEOTIDE SEQUENCE [LARGE SCALE GENOMIC DNA]</scope>
</reference>
<dbReference type="InterPro" id="IPR035109">
    <property type="entry name" value="ASPR"/>
</dbReference>
<dbReference type="AlphaFoldDB" id="W2TPA4"/>
<accession>W2TPA4</accession>
<evidence type="ECO:0000313" key="2">
    <source>
        <dbReference type="EMBL" id="ETN83608.1"/>
    </source>
</evidence>
<feature type="chain" id="PRO_5004825292" description="Secreted protein" evidence="1">
    <location>
        <begin position="21"/>
        <end position="149"/>
    </location>
</feature>
<organism evidence="2 3">
    <name type="scientific">Necator americanus</name>
    <name type="common">Human hookworm</name>
    <dbReference type="NCBI Taxonomy" id="51031"/>
    <lineage>
        <taxon>Eukaryota</taxon>
        <taxon>Metazoa</taxon>
        <taxon>Ecdysozoa</taxon>
        <taxon>Nematoda</taxon>
        <taxon>Chromadorea</taxon>
        <taxon>Rhabditida</taxon>
        <taxon>Rhabditina</taxon>
        <taxon>Rhabditomorpha</taxon>
        <taxon>Strongyloidea</taxon>
        <taxon>Ancylostomatidae</taxon>
        <taxon>Bunostominae</taxon>
        <taxon>Necator</taxon>
    </lineage>
</organism>
<evidence type="ECO:0000256" key="1">
    <source>
        <dbReference type="SAM" id="SignalP"/>
    </source>
</evidence>
<dbReference type="Proteomes" id="UP000053676">
    <property type="component" value="Unassembled WGS sequence"/>
</dbReference>
<evidence type="ECO:0008006" key="4">
    <source>
        <dbReference type="Google" id="ProtNLM"/>
    </source>
</evidence>
<evidence type="ECO:0000313" key="3">
    <source>
        <dbReference type="Proteomes" id="UP000053676"/>
    </source>
</evidence>
<dbReference type="EMBL" id="KI658160">
    <property type="protein sequence ID" value="ETN83608.1"/>
    <property type="molecule type" value="Genomic_DNA"/>
</dbReference>
<gene>
    <name evidence="2" type="ORF">NECAME_07317</name>
</gene>
<protein>
    <recommendedName>
        <fullName evidence="4">Secreted protein</fullName>
    </recommendedName>
</protein>